<feature type="transmembrane region" description="Helical" evidence="1">
    <location>
        <begin position="52"/>
        <end position="77"/>
    </location>
</feature>
<feature type="transmembrane region" description="Helical" evidence="1">
    <location>
        <begin position="149"/>
        <end position="168"/>
    </location>
</feature>
<dbReference type="SUPFAM" id="SSF48317">
    <property type="entry name" value="Acid phosphatase/Vanadium-dependent haloperoxidase"/>
    <property type="match status" value="1"/>
</dbReference>
<comment type="caution">
    <text evidence="3">The sequence shown here is derived from an EMBL/GenBank/DDBJ whole genome shotgun (WGS) entry which is preliminary data.</text>
</comment>
<accession>A0A0G1T5U0</accession>
<dbReference type="SMART" id="SM00014">
    <property type="entry name" value="acidPPc"/>
    <property type="match status" value="1"/>
</dbReference>
<gene>
    <name evidence="3" type="ORF">UY02_C0005G0005</name>
</gene>
<evidence type="ECO:0000313" key="4">
    <source>
        <dbReference type="Proteomes" id="UP000034682"/>
    </source>
</evidence>
<evidence type="ECO:0000259" key="2">
    <source>
        <dbReference type="SMART" id="SM00014"/>
    </source>
</evidence>
<dbReference type="InterPro" id="IPR036938">
    <property type="entry name" value="PAP2/HPO_sf"/>
</dbReference>
<dbReference type="Pfam" id="PF01569">
    <property type="entry name" value="PAP2"/>
    <property type="match status" value="1"/>
</dbReference>
<dbReference type="Proteomes" id="UP000034682">
    <property type="component" value="Unassembled WGS sequence"/>
</dbReference>
<feature type="transmembrane region" description="Helical" evidence="1">
    <location>
        <begin position="21"/>
        <end position="43"/>
    </location>
</feature>
<dbReference type="InterPro" id="IPR000326">
    <property type="entry name" value="PAP2/HPO"/>
</dbReference>
<evidence type="ECO:0000256" key="1">
    <source>
        <dbReference type="SAM" id="Phobius"/>
    </source>
</evidence>
<feature type="transmembrane region" description="Helical" evidence="1">
    <location>
        <begin position="124"/>
        <end position="143"/>
    </location>
</feature>
<evidence type="ECO:0000313" key="3">
    <source>
        <dbReference type="EMBL" id="KKU77189.1"/>
    </source>
</evidence>
<name>A0A0G1T5U0_9BACT</name>
<sequence>MDSSVFNAIHSIAGQFGILDALIVFFAKYFGYFLVLGAAIFIYKEKDWHKRFYYFALSVLTIIISRGILAEIIRFFYFRARPFAALGFEPLVNHSATAASFPSGHAAFYFALALAMISIDKKRGWIYLAGAALIGLARVAAGVHWPSDILAGAIVGLISFLVVEWALVPKQQQ</sequence>
<keyword evidence="1" id="KW-1133">Transmembrane helix</keyword>
<dbReference type="Gene3D" id="1.20.144.10">
    <property type="entry name" value="Phosphatidic acid phosphatase type 2/haloperoxidase"/>
    <property type="match status" value="1"/>
</dbReference>
<proteinExistence type="predicted"/>
<protein>
    <submittedName>
        <fullName evidence="3">Bacitracin transport permease protein BcrC</fullName>
    </submittedName>
</protein>
<dbReference type="PANTHER" id="PTHR14969">
    <property type="entry name" value="SPHINGOSINE-1-PHOSPHATE PHOSPHOHYDROLASE"/>
    <property type="match status" value="1"/>
</dbReference>
<keyword evidence="1" id="KW-0812">Transmembrane</keyword>
<organism evidence="3 4">
    <name type="scientific">Candidatus Giovannonibacteria bacterium GW2011_GWB1_47_6b</name>
    <dbReference type="NCBI Taxonomy" id="1618655"/>
    <lineage>
        <taxon>Bacteria</taxon>
        <taxon>Candidatus Giovannoniibacteriota</taxon>
    </lineage>
</organism>
<dbReference type="AlphaFoldDB" id="A0A0G1T5U0"/>
<dbReference type="EMBL" id="LCOK01000005">
    <property type="protein sequence ID" value="KKU77189.1"/>
    <property type="molecule type" value="Genomic_DNA"/>
</dbReference>
<feature type="transmembrane region" description="Helical" evidence="1">
    <location>
        <begin position="97"/>
        <end position="117"/>
    </location>
</feature>
<feature type="domain" description="Phosphatidic acid phosphatase type 2/haloperoxidase" evidence="2">
    <location>
        <begin position="55"/>
        <end position="164"/>
    </location>
</feature>
<keyword evidence="1" id="KW-0472">Membrane</keyword>
<dbReference type="PANTHER" id="PTHR14969:SF13">
    <property type="entry name" value="AT30094P"/>
    <property type="match status" value="1"/>
</dbReference>
<reference evidence="3 4" key="1">
    <citation type="journal article" date="2015" name="Nature">
        <title>rRNA introns, odd ribosomes, and small enigmatic genomes across a large radiation of phyla.</title>
        <authorList>
            <person name="Brown C.T."/>
            <person name="Hug L.A."/>
            <person name="Thomas B.C."/>
            <person name="Sharon I."/>
            <person name="Castelle C.J."/>
            <person name="Singh A."/>
            <person name="Wilkins M.J."/>
            <person name="Williams K.H."/>
            <person name="Banfield J.F."/>
        </authorList>
    </citation>
    <scope>NUCLEOTIDE SEQUENCE [LARGE SCALE GENOMIC DNA]</scope>
</reference>